<feature type="transmembrane region" description="Helical" evidence="1">
    <location>
        <begin position="304"/>
        <end position="322"/>
    </location>
</feature>
<evidence type="ECO:0000313" key="3">
    <source>
        <dbReference type="EMBL" id="HGK63788.1"/>
    </source>
</evidence>
<comment type="caution">
    <text evidence="3">The sequence shown here is derived from an EMBL/GenBank/DDBJ whole genome shotgun (WGS) entry which is preliminary data.</text>
</comment>
<dbReference type="Pfam" id="PF10131">
    <property type="entry name" value="PTPS_related"/>
    <property type="match status" value="1"/>
</dbReference>
<proteinExistence type="predicted"/>
<feature type="transmembrane region" description="Helical" evidence="1">
    <location>
        <begin position="77"/>
        <end position="94"/>
    </location>
</feature>
<feature type="transmembrane region" description="Helical" evidence="1">
    <location>
        <begin position="154"/>
        <end position="171"/>
    </location>
</feature>
<feature type="transmembrane region" description="Helical" evidence="1">
    <location>
        <begin position="128"/>
        <end position="147"/>
    </location>
</feature>
<feature type="transmembrane region" description="Helical" evidence="1">
    <location>
        <begin position="363"/>
        <end position="381"/>
    </location>
</feature>
<feature type="transmembrane region" description="Helical" evidence="1">
    <location>
        <begin position="183"/>
        <end position="211"/>
    </location>
</feature>
<evidence type="ECO:0000256" key="1">
    <source>
        <dbReference type="SAM" id="Phobius"/>
    </source>
</evidence>
<name>A0A7V3ZVH7_UNCW3</name>
<dbReference type="EMBL" id="DTDR01000110">
    <property type="protein sequence ID" value="HGK63788.1"/>
    <property type="molecule type" value="Genomic_DNA"/>
</dbReference>
<feature type="transmembrane region" description="Helical" evidence="1">
    <location>
        <begin position="223"/>
        <end position="243"/>
    </location>
</feature>
<keyword evidence="1" id="KW-0812">Transmembrane</keyword>
<gene>
    <name evidence="3" type="ORF">ENU74_04265</name>
</gene>
<protein>
    <recommendedName>
        <fullName evidence="2">Membrane protein 6-pyruvoyl-tetrahydropterin synthase-related domain-containing protein</fullName>
    </recommendedName>
</protein>
<keyword evidence="1" id="KW-1133">Transmembrane helix</keyword>
<feature type="transmembrane region" description="Helical" evidence="1">
    <location>
        <begin position="101"/>
        <end position="122"/>
    </location>
</feature>
<accession>A0A7V3ZVH7</accession>
<feature type="transmembrane region" description="Helical" evidence="1">
    <location>
        <begin position="678"/>
        <end position="697"/>
    </location>
</feature>
<dbReference type="AlphaFoldDB" id="A0A7V3ZVH7"/>
<feature type="transmembrane region" description="Helical" evidence="1">
    <location>
        <begin position="334"/>
        <end position="354"/>
    </location>
</feature>
<dbReference type="InterPro" id="IPR018776">
    <property type="entry name" value="Membrane_prot_PTPS-rel_domain"/>
</dbReference>
<sequence length="699" mass="82069">MKKKEKITQKENKRFKWEYFIFLVALISSGLFFLAPGHPTTGDVWPHLVRQKIIYQAIKERFSPFFTFYFYSGYPHLQFYSPLFFFITGIFNFLTLGQLIISLKIVVFILHILSGLTIFYYLKQENKNRLAVIIGSIAFLVSPWRVLYIASFGNYPLSLIYFFLPLAFLYLDKSFLEKKIRNFIIFGFLLSFIFLTHLFYAFYTFIFILLYFVFKKYKLLPHIVYSFLSFFLPSAFFLVPFIVEYKIYLYPQAELNLPPPNPFVLLGLKSEIGGYTGTYLGWSIIILAIIGVIFLGFRNLKTISWLLALLLTFLTPFLEKYFSFLTAGLPPQRFLVYFVFFSALLVPYGFQYLIQKFKIGEKFLFLFLSVLILIDTLPSFIHLRYAEKENFLAVREEIYNLLVFQKVFKVLDIDIPDSKIDNFRRLCRYPACNFLYGNLASPLGPPYHQFAPKNLLYGYPWIKLVASDLSDTTKHYFKENSLKVLSLLGVSHIITLPTLLGSKEEETYVLLKSGVSWDDRFILAGAQPPLVYGETKLPIILASNVKKPFLKEKFIQEGTLIIADDWQKLLNELNINYENAWINFIPVLEKDHYDSLPEKVYLKINDFSLKHNEIKIFYEQKNQGFLRIPISYYPYLKIYLDDREISFYETKDHFVYIKSDSGKHILKVIFSLPPLRKFTLILSLLAFIIFLILTILVKK</sequence>
<keyword evidence="1" id="KW-0472">Membrane</keyword>
<organism evidence="3">
    <name type="scientific">candidate division WOR-3 bacterium</name>
    <dbReference type="NCBI Taxonomy" id="2052148"/>
    <lineage>
        <taxon>Bacteria</taxon>
        <taxon>Bacteria division WOR-3</taxon>
    </lineage>
</organism>
<feature type="transmembrane region" description="Helical" evidence="1">
    <location>
        <begin position="20"/>
        <end position="38"/>
    </location>
</feature>
<reference evidence="3" key="1">
    <citation type="journal article" date="2020" name="mSystems">
        <title>Genome- and Community-Level Interaction Insights into Carbon Utilization and Element Cycling Functions of Hydrothermarchaeota in Hydrothermal Sediment.</title>
        <authorList>
            <person name="Zhou Z."/>
            <person name="Liu Y."/>
            <person name="Xu W."/>
            <person name="Pan J."/>
            <person name="Luo Z.H."/>
            <person name="Li M."/>
        </authorList>
    </citation>
    <scope>NUCLEOTIDE SEQUENCE [LARGE SCALE GENOMIC DNA]</scope>
    <source>
        <strain evidence="3">SpSt-697</strain>
    </source>
</reference>
<feature type="domain" description="Membrane protein 6-pyruvoyl-tetrahydropterin synthase-related" evidence="2">
    <location>
        <begin position="77"/>
        <end position="393"/>
    </location>
</feature>
<evidence type="ECO:0000259" key="2">
    <source>
        <dbReference type="Pfam" id="PF10131"/>
    </source>
</evidence>
<feature type="transmembrane region" description="Helical" evidence="1">
    <location>
        <begin position="279"/>
        <end position="297"/>
    </location>
</feature>